<name>A0A1H3G5V3_9BACI</name>
<dbReference type="Gene3D" id="3.40.50.20">
    <property type="match status" value="1"/>
</dbReference>
<evidence type="ECO:0000256" key="3">
    <source>
        <dbReference type="ARBA" id="ARBA00022840"/>
    </source>
</evidence>
<dbReference type="GO" id="GO:0046872">
    <property type="term" value="F:metal ion binding"/>
    <property type="evidence" value="ECO:0007669"/>
    <property type="project" value="InterPro"/>
</dbReference>
<feature type="domain" description="ATP-grasp" evidence="5">
    <location>
        <begin position="208"/>
        <end position="422"/>
    </location>
</feature>
<keyword evidence="2 4" id="KW-0547">Nucleotide-binding</keyword>
<dbReference type="Pfam" id="PF13535">
    <property type="entry name" value="ATP-grasp_4"/>
    <property type="match status" value="1"/>
</dbReference>
<dbReference type="Gene3D" id="3.90.1170.60">
    <property type="match status" value="1"/>
</dbReference>
<dbReference type="SUPFAM" id="SSF56059">
    <property type="entry name" value="Glutathione synthetase ATP-binding domain-like"/>
    <property type="match status" value="1"/>
</dbReference>
<organism evidence="6 7">
    <name type="scientific">Evansella caseinilytica</name>
    <dbReference type="NCBI Taxonomy" id="1503961"/>
    <lineage>
        <taxon>Bacteria</taxon>
        <taxon>Bacillati</taxon>
        <taxon>Bacillota</taxon>
        <taxon>Bacilli</taxon>
        <taxon>Bacillales</taxon>
        <taxon>Bacillaceae</taxon>
        <taxon>Evansella</taxon>
    </lineage>
</organism>
<proteinExistence type="predicted"/>
<dbReference type="Proteomes" id="UP000198935">
    <property type="component" value="Unassembled WGS sequence"/>
</dbReference>
<dbReference type="GO" id="GO:0005524">
    <property type="term" value="F:ATP binding"/>
    <property type="evidence" value="ECO:0007669"/>
    <property type="project" value="UniProtKB-UniRule"/>
</dbReference>
<dbReference type="STRING" id="1503961.SAMN05421736_10157"/>
<reference evidence="7" key="1">
    <citation type="submission" date="2016-10" db="EMBL/GenBank/DDBJ databases">
        <authorList>
            <person name="Varghese N."/>
            <person name="Submissions S."/>
        </authorList>
    </citation>
    <scope>NUCLEOTIDE SEQUENCE [LARGE SCALE GENOMIC DNA]</scope>
    <source>
        <strain evidence="7">SP</strain>
    </source>
</reference>
<evidence type="ECO:0000256" key="1">
    <source>
        <dbReference type="ARBA" id="ARBA00022598"/>
    </source>
</evidence>
<dbReference type="PANTHER" id="PTHR43585">
    <property type="entry name" value="FUMIPYRROLE BIOSYNTHESIS PROTEIN C"/>
    <property type="match status" value="1"/>
</dbReference>
<protein>
    <submittedName>
        <fullName evidence="6">L-amino acid ligase</fullName>
    </submittedName>
</protein>
<keyword evidence="1 6" id="KW-0436">Ligase</keyword>
<dbReference type="AlphaFoldDB" id="A0A1H3G5V3"/>
<dbReference type="EMBL" id="FNPI01000001">
    <property type="protein sequence ID" value="SDX97739.1"/>
    <property type="molecule type" value="Genomic_DNA"/>
</dbReference>
<dbReference type="InterPro" id="IPR013815">
    <property type="entry name" value="ATP_grasp_subdomain_1"/>
</dbReference>
<evidence type="ECO:0000259" key="5">
    <source>
        <dbReference type="PROSITE" id="PS50975"/>
    </source>
</evidence>
<gene>
    <name evidence="6" type="ORF">SAMN05421736_10157</name>
</gene>
<dbReference type="Gene3D" id="3.30.1490.20">
    <property type="entry name" value="ATP-grasp fold, A domain"/>
    <property type="match status" value="1"/>
</dbReference>
<evidence type="ECO:0000313" key="6">
    <source>
        <dbReference type="EMBL" id="SDX97739.1"/>
    </source>
</evidence>
<dbReference type="InterPro" id="IPR011761">
    <property type="entry name" value="ATP-grasp"/>
</dbReference>
<evidence type="ECO:0000313" key="7">
    <source>
        <dbReference type="Proteomes" id="UP000198935"/>
    </source>
</evidence>
<dbReference type="Gene3D" id="3.30.470.20">
    <property type="entry name" value="ATP-grasp fold, B domain"/>
    <property type="match status" value="1"/>
</dbReference>
<dbReference type="PROSITE" id="PS50975">
    <property type="entry name" value="ATP_GRASP"/>
    <property type="match status" value="1"/>
</dbReference>
<dbReference type="GO" id="GO:0016874">
    <property type="term" value="F:ligase activity"/>
    <property type="evidence" value="ECO:0007669"/>
    <property type="project" value="UniProtKB-KW"/>
</dbReference>
<dbReference type="InterPro" id="IPR052032">
    <property type="entry name" value="ATP-dep_AA_Ligase"/>
</dbReference>
<sequence>MIAAADISAEDGWSRSINDFSVLTFNLSSGGAVLHLIIPMFSLAVASPLIIRVFKKACANKKGVIPLKKQTILVIADLGGCPPHHFYRSVAEKYHIVSYVPRPFAISKAHAKFMEEYSVAVIKDTDFLNKIEDFEHPESIYWASGDYDKGEARAALDIINIAKMFAVDAITTNNELFIVPMAKACEELGLRGAGYEAAKRARDKNLMRESFNQAGLTTIESRRVNNVDDFKQAVEEIKLPVVLKPTYLASSLGVTLIDKDCDPVEKFLATEKALEKLAVPKSVTFEAKYILEKYIEGCGKDWRDDEGYGDYVSVEGLMVNGEYVPIVINDKTPLVFPFTETSHITPSTLDHEAKEIIYDTAKKANEALGLNYCATHTEIKLMKDRKTGVIETAARFGGWNIVPQAHTSLGLNFPALLADILINGYSAKLPFDENDHLKQYSANLNLYISDFREQLAGDAKKICFNNITLPSEISSEVTVTSFSQLPPGTEVSCEKGFESLHPVASLDLLSKDARKLKEAIQTIRCQSVLSAYDARKLNGVIQ</sequence>
<evidence type="ECO:0000256" key="4">
    <source>
        <dbReference type="PROSITE-ProRule" id="PRU00409"/>
    </source>
</evidence>
<keyword evidence="3 4" id="KW-0067">ATP-binding</keyword>
<dbReference type="PANTHER" id="PTHR43585:SF2">
    <property type="entry name" value="ATP-GRASP ENZYME FSQD"/>
    <property type="match status" value="1"/>
</dbReference>
<accession>A0A1H3G5V3</accession>
<keyword evidence="7" id="KW-1185">Reference proteome</keyword>
<evidence type="ECO:0000256" key="2">
    <source>
        <dbReference type="ARBA" id="ARBA00022741"/>
    </source>
</evidence>